<dbReference type="Pfam" id="PF00392">
    <property type="entry name" value="GntR"/>
    <property type="match status" value="1"/>
</dbReference>
<dbReference type="Gene3D" id="1.20.120.530">
    <property type="entry name" value="GntR ligand-binding domain-like"/>
    <property type="match status" value="1"/>
</dbReference>
<reference evidence="5 6" key="1">
    <citation type="submission" date="2023-01" db="EMBL/GenBank/DDBJ databases">
        <title>Complete genome sequence of Marinomonas pontica strain 200518_36.</title>
        <authorList>
            <person name="Ueki S."/>
            <person name="Gajardo G."/>
            <person name="Maruyama F."/>
        </authorList>
    </citation>
    <scope>NUCLEOTIDE SEQUENCE [LARGE SCALE GENOMIC DNA]</scope>
    <source>
        <strain evidence="5 6">200518_36</strain>
    </source>
</reference>
<dbReference type="InterPro" id="IPR000524">
    <property type="entry name" value="Tscrpt_reg_HTH_GntR"/>
</dbReference>
<dbReference type="InterPro" id="IPR036388">
    <property type="entry name" value="WH-like_DNA-bd_sf"/>
</dbReference>
<dbReference type="Gene3D" id="1.10.10.10">
    <property type="entry name" value="Winged helix-like DNA-binding domain superfamily/Winged helix DNA-binding domain"/>
    <property type="match status" value="1"/>
</dbReference>
<evidence type="ECO:0000256" key="2">
    <source>
        <dbReference type="ARBA" id="ARBA00023125"/>
    </source>
</evidence>
<dbReference type="EMBL" id="AP027271">
    <property type="protein sequence ID" value="BDX02142.1"/>
    <property type="molecule type" value="Genomic_DNA"/>
</dbReference>
<keyword evidence="3" id="KW-0804">Transcription</keyword>
<keyword evidence="1" id="KW-0805">Transcription regulation</keyword>
<dbReference type="SMART" id="SM00895">
    <property type="entry name" value="FCD"/>
    <property type="match status" value="1"/>
</dbReference>
<organism evidence="5 6">
    <name type="scientific">Marinomonas pontica</name>
    <dbReference type="NCBI Taxonomy" id="264739"/>
    <lineage>
        <taxon>Bacteria</taxon>
        <taxon>Pseudomonadati</taxon>
        <taxon>Pseudomonadota</taxon>
        <taxon>Gammaproteobacteria</taxon>
        <taxon>Oceanospirillales</taxon>
        <taxon>Oceanospirillaceae</taxon>
        <taxon>Marinomonas</taxon>
    </lineage>
</organism>
<proteinExistence type="predicted"/>
<evidence type="ECO:0000256" key="1">
    <source>
        <dbReference type="ARBA" id="ARBA00023015"/>
    </source>
</evidence>
<evidence type="ECO:0000259" key="4">
    <source>
        <dbReference type="PROSITE" id="PS50949"/>
    </source>
</evidence>
<dbReference type="Proteomes" id="UP001307608">
    <property type="component" value="Chromosome"/>
</dbReference>
<evidence type="ECO:0000256" key="3">
    <source>
        <dbReference type="ARBA" id="ARBA00023163"/>
    </source>
</evidence>
<dbReference type="PROSITE" id="PS50949">
    <property type="entry name" value="HTH_GNTR"/>
    <property type="match status" value="1"/>
</dbReference>
<dbReference type="RefSeq" id="WP_338265765.1">
    <property type="nucleotide sequence ID" value="NZ_AP027271.1"/>
</dbReference>
<keyword evidence="6" id="KW-1185">Reference proteome</keyword>
<dbReference type="SUPFAM" id="SSF48008">
    <property type="entry name" value="GntR ligand-binding domain-like"/>
    <property type="match status" value="1"/>
</dbReference>
<keyword evidence="2" id="KW-0238">DNA-binding</keyword>
<gene>
    <name evidence="5" type="ORF">MACH16_08900</name>
</gene>
<dbReference type="CDD" id="cd07377">
    <property type="entry name" value="WHTH_GntR"/>
    <property type="match status" value="1"/>
</dbReference>
<sequence length="241" mass="26757">MSKPGQQVISRLRQMILSGELASGQRLAEIPTAEQLGVSRTPVRIAFRTLEQEGLLTKLTGRGYIVRQVTQAEISGSIEVRGVLEGLAARQAAENTLSAEQTDELLRLLKQGDSLFEKGHINEQDLAIYHDMNQRFHQIIIEASLNSAIAEALSRNEHLPFASVNALAFDQNNLAKEYRRFNFAHMQHHAVFDAIQNGQGSRAEAIMREHANATHGYAKTFSQMEESGEKIHILNNVSAST</sequence>
<dbReference type="SMART" id="SM00345">
    <property type="entry name" value="HTH_GNTR"/>
    <property type="match status" value="1"/>
</dbReference>
<dbReference type="PANTHER" id="PTHR43537:SF51">
    <property type="entry name" value="HTH-TYPE TRANSCRIPTIONAL REGULATOR LGOR-RELATED"/>
    <property type="match status" value="1"/>
</dbReference>
<dbReference type="Pfam" id="PF07729">
    <property type="entry name" value="FCD"/>
    <property type="match status" value="1"/>
</dbReference>
<accession>A0ABM8FD45</accession>
<dbReference type="SUPFAM" id="SSF46785">
    <property type="entry name" value="Winged helix' DNA-binding domain"/>
    <property type="match status" value="1"/>
</dbReference>
<dbReference type="PANTHER" id="PTHR43537">
    <property type="entry name" value="TRANSCRIPTIONAL REGULATOR, GNTR FAMILY"/>
    <property type="match status" value="1"/>
</dbReference>
<dbReference type="InterPro" id="IPR011711">
    <property type="entry name" value="GntR_C"/>
</dbReference>
<dbReference type="InterPro" id="IPR036390">
    <property type="entry name" value="WH_DNA-bd_sf"/>
</dbReference>
<name>A0ABM8FD45_9GAMM</name>
<dbReference type="InterPro" id="IPR008920">
    <property type="entry name" value="TF_FadR/GntR_C"/>
</dbReference>
<feature type="domain" description="HTH gntR-type" evidence="4">
    <location>
        <begin position="2"/>
        <end position="69"/>
    </location>
</feature>
<evidence type="ECO:0000313" key="5">
    <source>
        <dbReference type="EMBL" id="BDX02142.1"/>
    </source>
</evidence>
<protein>
    <submittedName>
        <fullName evidence="5">GntR family transcriptional regulator</fullName>
    </submittedName>
</protein>
<evidence type="ECO:0000313" key="6">
    <source>
        <dbReference type="Proteomes" id="UP001307608"/>
    </source>
</evidence>